<dbReference type="EC" id="2.7.7.13" evidence="2"/>
<evidence type="ECO:0000256" key="1">
    <source>
        <dbReference type="ARBA" id="ARBA00006115"/>
    </source>
</evidence>
<dbReference type="PANTHER" id="PTHR46390:SF1">
    <property type="entry name" value="MANNOSE-1-PHOSPHATE GUANYLYLTRANSFERASE"/>
    <property type="match status" value="1"/>
</dbReference>
<dbReference type="Gene3D" id="3.90.550.10">
    <property type="entry name" value="Spore Coat Polysaccharide Biosynthesis Protein SpsA, Chain A"/>
    <property type="match status" value="1"/>
</dbReference>
<keyword evidence="13" id="KW-1185">Reference proteome</keyword>
<dbReference type="GO" id="GO:0004475">
    <property type="term" value="F:mannose-1-phosphate guanylyltransferase (GTP) activity"/>
    <property type="evidence" value="ECO:0007669"/>
    <property type="project" value="UniProtKB-EC"/>
</dbReference>
<dbReference type="InterPro" id="IPR029044">
    <property type="entry name" value="Nucleotide-diphossugar_trans"/>
</dbReference>
<comment type="catalytic activity">
    <reaction evidence="7">
        <text>alpha-D-mannose 1-phosphate + GTP + H(+) = GDP-alpha-D-mannose + diphosphate</text>
        <dbReference type="Rhea" id="RHEA:15229"/>
        <dbReference type="ChEBI" id="CHEBI:15378"/>
        <dbReference type="ChEBI" id="CHEBI:33019"/>
        <dbReference type="ChEBI" id="CHEBI:37565"/>
        <dbReference type="ChEBI" id="CHEBI:57527"/>
        <dbReference type="ChEBI" id="CHEBI:58409"/>
        <dbReference type="EC" id="2.7.7.13"/>
    </reaction>
</comment>
<dbReference type="NCBIfam" id="TIGR01479">
    <property type="entry name" value="GMP_PMI"/>
    <property type="match status" value="1"/>
</dbReference>
<evidence type="ECO:0000256" key="7">
    <source>
        <dbReference type="ARBA" id="ARBA00047343"/>
    </source>
</evidence>
<dbReference type="EMBL" id="JABFDB010000035">
    <property type="protein sequence ID" value="NYZ24075.1"/>
    <property type="molecule type" value="Genomic_DNA"/>
</dbReference>
<gene>
    <name evidence="12" type="ORF">HND93_30600</name>
</gene>
<comment type="similarity">
    <text evidence="1 8">Belongs to the mannose-6-phosphate isomerase type 2 family.</text>
</comment>
<keyword evidence="5" id="KW-0547">Nucleotide-binding</keyword>
<dbReference type="CDD" id="cd02509">
    <property type="entry name" value="GDP-M1P_Guanylyltransferase"/>
    <property type="match status" value="1"/>
</dbReference>
<dbReference type="Pfam" id="PF01050">
    <property type="entry name" value="MannoseP_isomer"/>
    <property type="match status" value="1"/>
</dbReference>
<organism evidence="12 13">
    <name type="scientific">Azospirillum oleiclasticum</name>
    <dbReference type="NCBI Taxonomy" id="2735135"/>
    <lineage>
        <taxon>Bacteria</taxon>
        <taxon>Pseudomonadati</taxon>
        <taxon>Pseudomonadota</taxon>
        <taxon>Alphaproteobacteria</taxon>
        <taxon>Rhodospirillales</taxon>
        <taxon>Azospirillaceae</taxon>
        <taxon>Azospirillum</taxon>
    </lineage>
</organism>
<dbReference type="RefSeq" id="WP_180285951.1">
    <property type="nucleotide sequence ID" value="NZ_JABFDB010000035.1"/>
</dbReference>
<evidence type="ECO:0000256" key="3">
    <source>
        <dbReference type="ARBA" id="ARBA00022679"/>
    </source>
</evidence>
<sequence>MMAKSAQAAIRPVLLCGGAGSRLWPLSRELYPKQYLPLCSERSMLQDTALRVEAGDRFAAPLVVCNQDHRFIVAEQLRQGGVKPAGIILEPVGRNTAAACAVAALEMAEADPDSLMLVLPADHAVTDVPAFLDAVDVARRAASVGYLVTFGVQPTGPETGYGYIRRGAALSGVPGAFRVQEFVEKPPRATAERYVAGGEHAWNSGMFLFSAGQFVAELERHAPAVLAAARRALEKGSTDLEFLRLDADAFTACPAVSIDTAVMEKTDSAAVVPGEFGWTDVGAWSALWEVGAKDKRGNVAIGDVITEDSDRCYVRSDGALTAVVGLNDAVVVVTDDAVLVSSKDKVQQVKTVVERLRRDGRTEAVSHRRVHRPWGSYQSVHNGDRFQVKCLVVNPGNRLSLQRHHHRAEHWVVVQGTALVTRGEEQSMVYENESVYIPIGAVHRLENPGKVPLHIIEVQSGSYLGEDDIVRLEDVYGRVKA</sequence>
<evidence type="ECO:0000259" key="10">
    <source>
        <dbReference type="Pfam" id="PF01050"/>
    </source>
</evidence>
<dbReference type="InterPro" id="IPR001538">
    <property type="entry name" value="Man6P_isomerase-2_C"/>
</dbReference>
<dbReference type="InterPro" id="IPR011051">
    <property type="entry name" value="RmlC_Cupin_sf"/>
</dbReference>
<name>A0ABX2TIB2_9PROT</name>
<protein>
    <recommendedName>
        <fullName evidence="2">mannose-1-phosphate guanylyltransferase</fullName>
        <ecNumber evidence="2">2.7.7.13</ecNumber>
    </recommendedName>
</protein>
<evidence type="ECO:0000256" key="4">
    <source>
        <dbReference type="ARBA" id="ARBA00022695"/>
    </source>
</evidence>
<feature type="domain" description="MannoseP isomerase/GMP-like beta-helix" evidence="11">
    <location>
        <begin position="302"/>
        <end position="356"/>
    </location>
</feature>
<keyword evidence="6" id="KW-0342">GTP-binding</keyword>
<dbReference type="Pfam" id="PF22640">
    <property type="entry name" value="ManC_GMP_beta-helix"/>
    <property type="match status" value="1"/>
</dbReference>
<evidence type="ECO:0000259" key="9">
    <source>
        <dbReference type="Pfam" id="PF00483"/>
    </source>
</evidence>
<dbReference type="PANTHER" id="PTHR46390">
    <property type="entry name" value="MANNOSE-1-PHOSPHATE GUANYLYLTRANSFERASE"/>
    <property type="match status" value="1"/>
</dbReference>
<dbReference type="InterPro" id="IPR049577">
    <property type="entry name" value="GMPP_N"/>
</dbReference>
<feature type="domain" description="Nucleotidyl transferase" evidence="9">
    <location>
        <begin position="12"/>
        <end position="295"/>
    </location>
</feature>
<comment type="caution">
    <text evidence="12">The sequence shown here is derived from an EMBL/GenBank/DDBJ whole genome shotgun (WGS) entry which is preliminary data.</text>
</comment>
<dbReference type="InterPro" id="IPR006375">
    <property type="entry name" value="Man1P_GuaTrfase/Man6P_Isoase"/>
</dbReference>
<dbReference type="InterPro" id="IPR014710">
    <property type="entry name" value="RmlC-like_jellyroll"/>
</dbReference>
<proteinExistence type="inferred from homology"/>
<dbReference type="SUPFAM" id="SSF51182">
    <property type="entry name" value="RmlC-like cupins"/>
    <property type="match status" value="1"/>
</dbReference>
<feature type="domain" description="Mannose-6-phosphate isomerase type II C-terminal" evidence="10">
    <location>
        <begin position="360"/>
        <end position="474"/>
    </location>
</feature>
<dbReference type="InterPro" id="IPR051161">
    <property type="entry name" value="Mannose-6P_isomerase_type2"/>
</dbReference>
<dbReference type="InterPro" id="IPR005835">
    <property type="entry name" value="NTP_transferase_dom"/>
</dbReference>
<evidence type="ECO:0000259" key="11">
    <source>
        <dbReference type="Pfam" id="PF22640"/>
    </source>
</evidence>
<evidence type="ECO:0000256" key="2">
    <source>
        <dbReference type="ARBA" id="ARBA00012387"/>
    </source>
</evidence>
<dbReference type="GO" id="GO:0004476">
    <property type="term" value="F:mannose-6-phosphate isomerase activity"/>
    <property type="evidence" value="ECO:0007669"/>
    <property type="project" value="UniProtKB-EC"/>
</dbReference>
<reference evidence="12 13" key="1">
    <citation type="submission" date="2020-05" db="EMBL/GenBank/DDBJ databases">
        <title>Azospirillum oleiclasticum sp. nov, a nitrogen-fixing and heavy crude oil-emulsifying bacterium isolated from the crude oil of Yumen Oilfield.</title>
        <authorList>
            <person name="Wu D."/>
            <person name="Cai M."/>
            <person name="Zhang X."/>
        </authorList>
    </citation>
    <scope>NUCLEOTIDE SEQUENCE [LARGE SCALE GENOMIC DNA]</scope>
    <source>
        <strain evidence="12 13">ROY-1-1-2</strain>
    </source>
</reference>
<keyword evidence="12" id="KW-0413">Isomerase</keyword>
<dbReference type="InterPro" id="IPR054566">
    <property type="entry name" value="ManC/GMP-like_b-helix"/>
</dbReference>
<evidence type="ECO:0000313" key="12">
    <source>
        <dbReference type="EMBL" id="NYZ24075.1"/>
    </source>
</evidence>
<keyword evidence="4 12" id="KW-0548">Nucleotidyltransferase</keyword>
<evidence type="ECO:0000256" key="8">
    <source>
        <dbReference type="RuleBase" id="RU004190"/>
    </source>
</evidence>
<dbReference type="Proteomes" id="UP000584642">
    <property type="component" value="Unassembled WGS sequence"/>
</dbReference>
<evidence type="ECO:0000313" key="13">
    <source>
        <dbReference type="Proteomes" id="UP000584642"/>
    </source>
</evidence>
<accession>A0ABX2TIB2</accession>
<dbReference type="CDD" id="cd02213">
    <property type="entry name" value="cupin_PMI_typeII_C"/>
    <property type="match status" value="1"/>
</dbReference>
<dbReference type="SUPFAM" id="SSF53448">
    <property type="entry name" value="Nucleotide-diphospho-sugar transferases"/>
    <property type="match status" value="1"/>
</dbReference>
<dbReference type="Pfam" id="PF00483">
    <property type="entry name" value="NTP_transferase"/>
    <property type="match status" value="1"/>
</dbReference>
<evidence type="ECO:0000256" key="5">
    <source>
        <dbReference type="ARBA" id="ARBA00022741"/>
    </source>
</evidence>
<evidence type="ECO:0000256" key="6">
    <source>
        <dbReference type="ARBA" id="ARBA00023134"/>
    </source>
</evidence>
<dbReference type="Gene3D" id="2.60.120.10">
    <property type="entry name" value="Jelly Rolls"/>
    <property type="match status" value="1"/>
</dbReference>
<keyword evidence="3 12" id="KW-0808">Transferase</keyword>